<dbReference type="InterPro" id="IPR014755">
    <property type="entry name" value="Cu-Rt/internalin_Ig-like"/>
</dbReference>
<feature type="domain" description="SbsA Ig-like" evidence="2">
    <location>
        <begin position="276"/>
        <end position="355"/>
    </location>
</feature>
<feature type="domain" description="SbsA Ig-like" evidence="2">
    <location>
        <begin position="143"/>
        <end position="245"/>
    </location>
</feature>
<keyword evidence="4" id="KW-1185">Reference proteome</keyword>
<reference evidence="4" key="1">
    <citation type="journal article" date="2019" name="PLoS Negl. Trop. Dis.">
        <title>Revisiting the worldwide diversity of Leptospira species in the environment.</title>
        <authorList>
            <person name="Vincent A.T."/>
            <person name="Schiettekatte O."/>
            <person name="Bourhy P."/>
            <person name="Veyrier F.J."/>
            <person name="Picardeau M."/>
        </authorList>
    </citation>
    <scope>NUCLEOTIDE SEQUENCE [LARGE SCALE GENOMIC DNA]</scope>
    <source>
        <strain evidence="4">201800272</strain>
    </source>
</reference>
<gene>
    <name evidence="3" type="ORF">EHQ46_15870</name>
</gene>
<dbReference type="RefSeq" id="WP_135636975.1">
    <property type="nucleotide sequence ID" value="NZ_RQFU01000020.1"/>
</dbReference>
<dbReference type="Gene3D" id="2.60.40.1220">
    <property type="match status" value="1"/>
</dbReference>
<sequence>MIKQLPHFILIFFISCSQLLENGKGPFSFLPALDLLPNSQAPIVISSTPLNEQNAVSPYSEISILFSKDMNKTVTEGSFTLRNGSQSVDGLFSWIDKMMIFKPKSLLSQAGQYRYTILGSKAESSEGVNLIRDFSSNFYVNEDSQQPQLISSIPSTGAVGVQTNTSIQLNFSKAMKLASILTNISSSPQISFDYPASNLSADGKTVTLVLLAPLVFGTNYTLTVPASIQDSSGNTLIKSYQISFTIGNDFEKPNFTEISSSSVANFVATEYVNVSGFEKDDSFFLQFDEPILPSSMNDSVSFTPSVNYTIQDVSTNSTRFRLTPNSVLDIDTTYQIKVSDQIKDIQNNTLVKSYVYNIRVNGPRSRPLWVRGIYLDQANTLQINTGIIASIASDGGIGPNYNLETGTNGFYIYFCRGETLLTCDTTSSPRDLSLQLSSIDFDVRYDFGPNIGSPYLTLPLNVTPLPSDRFLIRTRLFSLAPNPSTYIFTVKGGKQGVIDQYGNYMKQDFNFRFRLNP</sequence>
<evidence type="ECO:0000259" key="2">
    <source>
        <dbReference type="Pfam" id="PF13205"/>
    </source>
</evidence>
<dbReference type="Proteomes" id="UP000298200">
    <property type="component" value="Unassembled WGS sequence"/>
</dbReference>
<evidence type="ECO:0000313" key="3">
    <source>
        <dbReference type="EMBL" id="TGL17932.1"/>
    </source>
</evidence>
<evidence type="ECO:0000313" key="4">
    <source>
        <dbReference type="Proteomes" id="UP000298200"/>
    </source>
</evidence>
<proteinExistence type="predicted"/>
<dbReference type="EMBL" id="RQFU01000020">
    <property type="protein sequence ID" value="TGL17932.1"/>
    <property type="molecule type" value="Genomic_DNA"/>
</dbReference>
<dbReference type="Pfam" id="PF13205">
    <property type="entry name" value="Big_5"/>
    <property type="match status" value="3"/>
</dbReference>
<dbReference type="Gene3D" id="2.60.40.3710">
    <property type="match status" value="1"/>
</dbReference>
<dbReference type="InterPro" id="IPR032812">
    <property type="entry name" value="SbsA_Ig"/>
</dbReference>
<keyword evidence="1" id="KW-0732">Signal</keyword>
<accession>A0ABY2LZG8</accession>
<protein>
    <submittedName>
        <fullName evidence="3">Ig-like protein</fullName>
    </submittedName>
</protein>
<evidence type="ECO:0000256" key="1">
    <source>
        <dbReference type="ARBA" id="ARBA00022729"/>
    </source>
</evidence>
<organism evidence="3 4">
    <name type="scientific">Leptospira yanagawae</name>
    <dbReference type="NCBI Taxonomy" id="293069"/>
    <lineage>
        <taxon>Bacteria</taxon>
        <taxon>Pseudomonadati</taxon>
        <taxon>Spirochaetota</taxon>
        <taxon>Spirochaetia</taxon>
        <taxon>Leptospirales</taxon>
        <taxon>Leptospiraceae</taxon>
        <taxon>Leptospira</taxon>
    </lineage>
</organism>
<name>A0ABY2LZG8_9LEPT</name>
<feature type="domain" description="SbsA Ig-like" evidence="2">
    <location>
        <begin position="39"/>
        <end position="138"/>
    </location>
</feature>
<dbReference type="PROSITE" id="PS51257">
    <property type="entry name" value="PROKAR_LIPOPROTEIN"/>
    <property type="match status" value="1"/>
</dbReference>
<comment type="caution">
    <text evidence="3">The sequence shown here is derived from an EMBL/GenBank/DDBJ whole genome shotgun (WGS) entry which is preliminary data.</text>
</comment>